<comment type="caution">
    <text evidence="2">The sequence shown here is derived from an EMBL/GenBank/DDBJ whole genome shotgun (WGS) entry which is preliminary data.</text>
</comment>
<keyword evidence="1" id="KW-1133">Transmembrane helix</keyword>
<accession>A0A7J9HW84</accession>
<proteinExistence type="predicted"/>
<name>A0A7J9HW84_9ROSI</name>
<evidence type="ECO:0000256" key="1">
    <source>
        <dbReference type="SAM" id="Phobius"/>
    </source>
</evidence>
<evidence type="ECO:0000313" key="2">
    <source>
        <dbReference type="EMBL" id="MBA0814080.1"/>
    </source>
</evidence>
<keyword evidence="1" id="KW-0812">Transmembrane</keyword>
<sequence>MMKSGLQTAEAMLMATIKKVTPFILKNLRRLHYAERKIKTMKREYVKATNSVLVLNMRFAFLAALSRMLMKFLLVRMGFPRKYMHTSRLDISRSLTLAASTRSVVRIVNTEESEEVRKGEWKVRIHVYKTRL</sequence>
<dbReference type="Proteomes" id="UP000593560">
    <property type="component" value="Unassembled WGS sequence"/>
</dbReference>
<dbReference type="OrthoDB" id="995048at2759"/>
<gene>
    <name evidence="2" type="ORF">Gohar_019927</name>
</gene>
<dbReference type="AlphaFoldDB" id="A0A7J9HW84"/>
<dbReference type="EMBL" id="JABFAD010000012">
    <property type="protein sequence ID" value="MBA0814080.1"/>
    <property type="molecule type" value="Genomic_DNA"/>
</dbReference>
<organism evidence="2 3">
    <name type="scientific">Gossypium harknessii</name>
    <dbReference type="NCBI Taxonomy" id="34285"/>
    <lineage>
        <taxon>Eukaryota</taxon>
        <taxon>Viridiplantae</taxon>
        <taxon>Streptophyta</taxon>
        <taxon>Embryophyta</taxon>
        <taxon>Tracheophyta</taxon>
        <taxon>Spermatophyta</taxon>
        <taxon>Magnoliopsida</taxon>
        <taxon>eudicotyledons</taxon>
        <taxon>Gunneridae</taxon>
        <taxon>Pentapetalae</taxon>
        <taxon>rosids</taxon>
        <taxon>malvids</taxon>
        <taxon>Malvales</taxon>
        <taxon>Malvaceae</taxon>
        <taxon>Malvoideae</taxon>
        <taxon>Gossypium</taxon>
    </lineage>
</organism>
<keyword evidence="3" id="KW-1185">Reference proteome</keyword>
<keyword evidence="1" id="KW-0472">Membrane</keyword>
<protein>
    <submittedName>
        <fullName evidence="2">Uncharacterized protein</fullName>
    </submittedName>
</protein>
<reference evidence="2 3" key="1">
    <citation type="journal article" date="2019" name="Genome Biol. Evol.">
        <title>Insights into the evolution of the New World diploid cottons (Gossypium, subgenus Houzingenia) based on genome sequencing.</title>
        <authorList>
            <person name="Grover C.E."/>
            <person name="Arick M.A. 2nd"/>
            <person name="Thrash A."/>
            <person name="Conover J.L."/>
            <person name="Sanders W.S."/>
            <person name="Peterson D.G."/>
            <person name="Frelichowski J.E."/>
            <person name="Scheffler J.A."/>
            <person name="Scheffler B.E."/>
            <person name="Wendel J.F."/>
        </authorList>
    </citation>
    <scope>NUCLEOTIDE SEQUENCE [LARGE SCALE GENOMIC DNA]</scope>
    <source>
        <strain evidence="2">0</strain>
        <tissue evidence="2">Leaf</tissue>
    </source>
</reference>
<feature type="transmembrane region" description="Helical" evidence="1">
    <location>
        <begin position="59"/>
        <end position="79"/>
    </location>
</feature>
<evidence type="ECO:0000313" key="3">
    <source>
        <dbReference type="Proteomes" id="UP000593560"/>
    </source>
</evidence>